<dbReference type="Proteomes" id="UP001049176">
    <property type="component" value="Chromosome 7"/>
</dbReference>
<protein>
    <submittedName>
        <fullName evidence="1">Uncharacterized protein</fullName>
    </submittedName>
</protein>
<evidence type="ECO:0000313" key="2">
    <source>
        <dbReference type="Proteomes" id="UP001049176"/>
    </source>
</evidence>
<dbReference type="AlphaFoldDB" id="A0A9P7RSR6"/>
<dbReference type="KEGG" id="more:E1B28_010764"/>
<proteinExistence type="predicted"/>
<dbReference type="RefSeq" id="XP_043005524.1">
    <property type="nucleotide sequence ID" value="XM_043155742.1"/>
</dbReference>
<keyword evidence="2" id="KW-1185">Reference proteome</keyword>
<name>A0A9P7RSR6_9AGAR</name>
<accession>A0A9P7RSR6</accession>
<dbReference type="OrthoDB" id="3028178at2759"/>
<sequence length="328" mass="36862">MFFVVALVNGSSSTFQVSRPRFLRHPEFRVVKGNLGNLSYLALNVDEDGSLDVFTDCPALRTIDLCLEMNIPWQQIQKMFVGVDPGLQMSFLRLISRCSSLDSLDLRLIDGKASGADVVERHISTNIETPVAVSLLLQHSSVVCHKFLFQQLEFPKLSSLQISPLLYYHSHQHLDIAPLLDQPTRSPSRITSLSLKHVRLSYEQRLRLLELMPGLETLGIAETYESGPIAQYKVQTNSICTPRFLAGPSPSPALIPNLRKLILSVHRHNLDLDKLYEVAHPRCSDAADSTSDRWNHLRSLELIFYPEGNPGTGVSWEEQISQEHGGRD</sequence>
<comment type="caution">
    <text evidence="1">The sequence shown here is derived from an EMBL/GenBank/DDBJ whole genome shotgun (WGS) entry which is preliminary data.</text>
</comment>
<evidence type="ECO:0000313" key="1">
    <source>
        <dbReference type="EMBL" id="KAG7089054.1"/>
    </source>
</evidence>
<dbReference type="GeneID" id="66079839"/>
<gene>
    <name evidence="1" type="ORF">E1B28_010764</name>
</gene>
<organism evidence="1 2">
    <name type="scientific">Marasmius oreades</name>
    <name type="common">fairy-ring Marasmius</name>
    <dbReference type="NCBI Taxonomy" id="181124"/>
    <lineage>
        <taxon>Eukaryota</taxon>
        <taxon>Fungi</taxon>
        <taxon>Dikarya</taxon>
        <taxon>Basidiomycota</taxon>
        <taxon>Agaricomycotina</taxon>
        <taxon>Agaricomycetes</taxon>
        <taxon>Agaricomycetidae</taxon>
        <taxon>Agaricales</taxon>
        <taxon>Marasmiineae</taxon>
        <taxon>Marasmiaceae</taxon>
        <taxon>Marasmius</taxon>
    </lineage>
</organism>
<reference evidence="1" key="1">
    <citation type="journal article" date="2021" name="Genome Biol. Evol.">
        <title>The assembled and annotated genome of the fairy-ring fungus Marasmius oreades.</title>
        <authorList>
            <person name="Hiltunen M."/>
            <person name="Ament-Velasquez S.L."/>
            <person name="Johannesson H."/>
        </authorList>
    </citation>
    <scope>NUCLEOTIDE SEQUENCE</scope>
    <source>
        <strain evidence="1">03SP1</strain>
    </source>
</reference>
<dbReference type="EMBL" id="CM032187">
    <property type="protein sequence ID" value="KAG7089054.1"/>
    <property type="molecule type" value="Genomic_DNA"/>
</dbReference>